<dbReference type="GO" id="GO:0044614">
    <property type="term" value="C:nuclear pore cytoplasmic filaments"/>
    <property type="evidence" value="ECO:0007669"/>
    <property type="project" value="TreeGrafter"/>
</dbReference>
<dbReference type="SUPFAM" id="SSF82215">
    <property type="entry name" value="C-terminal autoproteolytic domain of nucleoporin nup98"/>
    <property type="match status" value="1"/>
</dbReference>
<evidence type="ECO:0000256" key="3">
    <source>
        <dbReference type="ARBA" id="ARBA00022448"/>
    </source>
</evidence>
<dbReference type="FunFam" id="1.10.10.2360:FF:000001">
    <property type="entry name" value="Nuclear pore complex protein Nup98-Nup96"/>
    <property type="match status" value="1"/>
</dbReference>
<keyword evidence="5" id="KW-0653">Protein transport</keyword>
<feature type="domain" description="Peptidase S59" evidence="12">
    <location>
        <begin position="899"/>
        <end position="1041"/>
    </location>
</feature>
<reference evidence="13 14" key="1">
    <citation type="journal article" date="2022" name="Nat. Plants">
        <title>Genomes of leafy and leafless Platanthera orchids illuminate the evolution of mycoheterotrophy.</title>
        <authorList>
            <person name="Li M.H."/>
            <person name="Liu K.W."/>
            <person name="Li Z."/>
            <person name="Lu H.C."/>
            <person name="Ye Q.L."/>
            <person name="Zhang D."/>
            <person name="Wang J.Y."/>
            <person name="Li Y.F."/>
            <person name="Zhong Z.M."/>
            <person name="Liu X."/>
            <person name="Yu X."/>
            <person name="Liu D.K."/>
            <person name="Tu X.D."/>
            <person name="Liu B."/>
            <person name="Hao Y."/>
            <person name="Liao X.Y."/>
            <person name="Jiang Y.T."/>
            <person name="Sun W.H."/>
            <person name="Chen J."/>
            <person name="Chen Y.Q."/>
            <person name="Ai Y."/>
            <person name="Zhai J.W."/>
            <person name="Wu S.S."/>
            <person name="Zhou Z."/>
            <person name="Hsiao Y.Y."/>
            <person name="Wu W.L."/>
            <person name="Chen Y.Y."/>
            <person name="Lin Y.F."/>
            <person name="Hsu J.L."/>
            <person name="Li C.Y."/>
            <person name="Wang Z.W."/>
            <person name="Zhao X."/>
            <person name="Zhong W.Y."/>
            <person name="Ma X.K."/>
            <person name="Ma L."/>
            <person name="Huang J."/>
            <person name="Chen G.Z."/>
            <person name="Huang M.Z."/>
            <person name="Huang L."/>
            <person name="Peng D.H."/>
            <person name="Luo Y.B."/>
            <person name="Zou S.Q."/>
            <person name="Chen S.P."/>
            <person name="Lan S."/>
            <person name="Tsai W.C."/>
            <person name="Van de Peer Y."/>
            <person name="Liu Z.J."/>
        </authorList>
    </citation>
    <scope>NUCLEOTIDE SEQUENCE [LARGE SCALE GENOMIC DNA]</scope>
    <source>
        <strain evidence="13">Lor287</strain>
    </source>
</reference>
<evidence type="ECO:0000256" key="6">
    <source>
        <dbReference type="ARBA" id="ARBA00023010"/>
    </source>
</evidence>
<proteinExistence type="inferred from homology"/>
<keyword evidence="4" id="KW-0509">mRNA transport</keyword>
<feature type="region of interest" description="Disordered" evidence="11">
    <location>
        <begin position="734"/>
        <end position="760"/>
    </location>
</feature>
<feature type="region of interest" description="Disordered" evidence="11">
    <location>
        <begin position="1"/>
        <end position="56"/>
    </location>
</feature>
<feature type="compositionally biased region" description="Basic and acidic residues" evidence="11">
    <location>
        <begin position="378"/>
        <end position="396"/>
    </location>
</feature>
<feature type="region of interest" description="Disordered" evidence="11">
    <location>
        <begin position="772"/>
        <end position="847"/>
    </location>
</feature>
<dbReference type="GO" id="GO:0000973">
    <property type="term" value="P:post-transcriptional tethering of RNA polymerase II gene DNA at nuclear periphery"/>
    <property type="evidence" value="ECO:0007669"/>
    <property type="project" value="TreeGrafter"/>
</dbReference>
<organism evidence="13 14">
    <name type="scientific">Platanthera zijinensis</name>
    <dbReference type="NCBI Taxonomy" id="2320716"/>
    <lineage>
        <taxon>Eukaryota</taxon>
        <taxon>Viridiplantae</taxon>
        <taxon>Streptophyta</taxon>
        <taxon>Embryophyta</taxon>
        <taxon>Tracheophyta</taxon>
        <taxon>Spermatophyta</taxon>
        <taxon>Magnoliopsida</taxon>
        <taxon>Liliopsida</taxon>
        <taxon>Asparagales</taxon>
        <taxon>Orchidaceae</taxon>
        <taxon>Orchidoideae</taxon>
        <taxon>Orchideae</taxon>
        <taxon>Orchidinae</taxon>
        <taxon>Platanthera</taxon>
    </lineage>
</organism>
<name>A0AAP0BVZ6_9ASPA</name>
<feature type="compositionally biased region" description="Polar residues" evidence="11">
    <location>
        <begin position="355"/>
        <end position="364"/>
    </location>
</feature>
<keyword evidence="6" id="KW-0811">Translocation</keyword>
<dbReference type="InterPro" id="IPR037665">
    <property type="entry name" value="Nucleoporin_S59-like"/>
</dbReference>
<keyword evidence="7" id="KW-0906">Nuclear pore complex</keyword>
<evidence type="ECO:0000313" key="14">
    <source>
        <dbReference type="Proteomes" id="UP001418222"/>
    </source>
</evidence>
<evidence type="ECO:0000256" key="10">
    <source>
        <dbReference type="ARBA" id="ARBA00082956"/>
    </source>
</evidence>
<dbReference type="PANTHER" id="PTHR23198">
    <property type="entry name" value="NUCLEOPORIN"/>
    <property type="match status" value="1"/>
</dbReference>
<gene>
    <name evidence="13" type="ORF">KSP39_PZI003833</name>
</gene>
<evidence type="ECO:0000256" key="8">
    <source>
        <dbReference type="ARBA" id="ARBA00023242"/>
    </source>
</evidence>
<dbReference type="InterPro" id="IPR036903">
    <property type="entry name" value="Nup98_auto-Pept-S59_dom_sf"/>
</dbReference>
<feature type="compositionally biased region" description="Polar residues" evidence="11">
    <location>
        <begin position="43"/>
        <end position="56"/>
    </location>
</feature>
<dbReference type="GO" id="GO:0003723">
    <property type="term" value="F:RNA binding"/>
    <property type="evidence" value="ECO:0007669"/>
    <property type="project" value="TreeGrafter"/>
</dbReference>
<dbReference type="GO" id="GO:0048573">
    <property type="term" value="P:photoperiodism, flowering"/>
    <property type="evidence" value="ECO:0007669"/>
    <property type="project" value="UniProtKB-ARBA"/>
</dbReference>
<dbReference type="GO" id="GO:0017056">
    <property type="term" value="F:structural constituent of nuclear pore"/>
    <property type="evidence" value="ECO:0007669"/>
    <property type="project" value="InterPro"/>
</dbReference>
<evidence type="ECO:0000256" key="4">
    <source>
        <dbReference type="ARBA" id="ARBA00022816"/>
    </source>
</evidence>
<dbReference type="InterPro" id="IPR007230">
    <property type="entry name" value="Nup98_auto-Pept-S59_dom"/>
</dbReference>
<evidence type="ECO:0000259" key="12">
    <source>
        <dbReference type="PROSITE" id="PS51434"/>
    </source>
</evidence>
<comment type="subcellular location">
    <subcellularLocation>
        <location evidence="1">Nucleus</location>
        <location evidence="1">Nuclear pore complex</location>
    </subcellularLocation>
</comment>
<evidence type="ECO:0000256" key="11">
    <source>
        <dbReference type="SAM" id="MobiDB-lite"/>
    </source>
</evidence>
<evidence type="ECO:0000256" key="2">
    <source>
        <dbReference type="ARBA" id="ARBA00008926"/>
    </source>
</evidence>
<dbReference type="GO" id="GO:0008139">
    <property type="term" value="F:nuclear localization sequence binding"/>
    <property type="evidence" value="ECO:0007669"/>
    <property type="project" value="TreeGrafter"/>
</dbReference>
<dbReference type="PANTHER" id="PTHR23198:SF6">
    <property type="entry name" value="NUCLEAR PORE COMPLEX PROTEIN NUP98-NUP96"/>
    <property type="match status" value="1"/>
</dbReference>
<dbReference type="EMBL" id="JBBWWQ010000003">
    <property type="protein sequence ID" value="KAK8951302.1"/>
    <property type="molecule type" value="Genomic_DNA"/>
</dbReference>
<dbReference type="GO" id="GO:0006405">
    <property type="term" value="P:RNA export from nucleus"/>
    <property type="evidence" value="ECO:0007669"/>
    <property type="project" value="TreeGrafter"/>
</dbReference>
<feature type="region of interest" description="Disordered" evidence="11">
    <location>
        <begin position="435"/>
        <end position="454"/>
    </location>
</feature>
<dbReference type="PROSITE" id="PS51434">
    <property type="entry name" value="NUP_C"/>
    <property type="match status" value="1"/>
</dbReference>
<dbReference type="GO" id="GO:0051028">
    <property type="term" value="P:mRNA transport"/>
    <property type="evidence" value="ECO:0007669"/>
    <property type="project" value="UniProtKB-KW"/>
</dbReference>
<feature type="compositionally biased region" description="Low complexity" evidence="11">
    <location>
        <begin position="7"/>
        <end position="24"/>
    </location>
</feature>
<protein>
    <recommendedName>
        <fullName evidence="10">Nucleoporin autopeptidase</fullName>
    </recommendedName>
</protein>
<dbReference type="Gene3D" id="1.10.10.2360">
    <property type="match status" value="1"/>
</dbReference>
<dbReference type="FunFam" id="3.30.1610.10:FF:000002">
    <property type="entry name" value="nuclear pore complex protein NUP98A"/>
    <property type="match status" value="1"/>
</dbReference>
<feature type="region of interest" description="Disordered" evidence="11">
    <location>
        <begin position="318"/>
        <end position="426"/>
    </location>
</feature>
<feature type="compositionally biased region" description="Polar residues" evidence="11">
    <location>
        <begin position="435"/>
        <end position="446"/>
    </location>
</feature>
<feature type="region of interest" description="Disordered" evidence="11">
    <location>
        <begin position="595"/>
        <end position="623"/>
    </location>
</feature>
<dbReference type="GO" id="GO:0034398">
    <property type="term" value="P:telomere tethering at nuclear periphery"/>
    <property type="evidence" value="ECO:0007669"/>
    <property type="project" value="TreeGrafter"/>
</dbReference>
<comment type="similarity">
    <text evidence="2">Belongs to the nucleoporin GLFG family.</text>
</comment>
<feature type="compositionally biased region" description="Polar residues" evidence="11">
    <location>
        <begin position="411"/>
        <end position="426"/>
    </location>
</feature>
<dbReference type="AlphaFoldDB" id="A0AAP0BVZ6"/>
<evidence type="ECO:0000256" key="9">
    <source>
        <dbReference type="ARBA" id="ARBA00065263"/>
    </source>
</evidence>
<evidence type="ECO:0000256" key="1">
    <source>
        <dbReference type="ARBA" id="ARBA00004567"/>
    </source>
</evidence>
<dbReference type="GO" id="GO:0006606">
    <property type="term" value="P:protein import into nucleus"/>
    <property type="evidence" value="ECO:0007669"/>
    <property type="project" value="TreeGrafter"/>
</dbReference>
<dbReference type="Pfam" id="PF04096">
    <property type="entry name" value="Nucleoporin2"/>
    <property type="match status" value="1"/>
</dbReference>
<dbReference type="Gene3D" id="3.30.1610.10">
    <property type="entry name" value="Peptidase S59, nucleoporin"/>
    <property type="match status" value="1"/>
</dbReference>
<keyword evidence="8" id="KW-0539">Nucleus</keyword>
<comment type="subunit">
    <text evidence="9">Part of the nuclear pore complex (NPC). The NPC has an eight-fold symmetrical structure comprising a central transport channel and two rings, the cytoplasmic and nuclear rings, to which eight filaments are attached. The cytoplasmic filaments have loose ends, while the nuclear filaments are joined in a distal ring, forming a nuclear basket. NPCs are highly dynamic in configuration and composition, and can be devided in 3 subcomplexes, the NUP62 subcomplex, the NUP107-160 subcomplex and the NUP93 subcomplex, containing approximately 30 different nucleoporin proteins.</text>
</comment>
<dbReference type="Proteomes" id="UP001418222">
    <property type="component" value="Unassembled WGS sequence"/>
</dbReference>
<feature type="compositionally biased region" description="Polar residues" evidence="11">
    <location>
        <begin position="777"/>
        <end position="787"/>
    </location>
</feature>
<evidence type="ECO:0000313" key="13">
    <source>
        <dbReference type="EMBL" id="KAK8951302.1"/>
    </source>
</evidence>
<evidence type="ECO:0000256" key="5">
    <source>
        <dbReference type="ARBA" id="ARBA00022927"/>
    </source>
</evidence>
<comment type="caution">
    <text evidence="13">The sequence shown here is derived from an EMBL/GenBank/DDBJ whole genome shotgun (WGS) entry which is preliminary data.</text>
</comment>
<keyword evidence="3" id="KW-0813">Transport</keyword>
<sequence length="1060" mass="108496">MFGSTNPFGQSSSSPFGSPSVFGQTNNASNNPFAPKPFGSPNPFGSQTGNSLFGTSTGVFGQSSTPAFGASSTPAFGASSTPAFGSSMPSFGASSTPTFGSSSPAFGGSSLFGQKPAFGSFGSTTGQTGPFASSFQQTQPAFGSSLFGSSSPFGASSQPAFGATSAPTFGATSAPAFGATSTPAFGASTTPTFGASSSPTFGVSNTPAFGAASSPAFGSTNTPAFGSTSTPLFGNTGMTFGASTTPAFGAPSTSLFGSSSSPTFGVSNTPAFGSSTPAFGGSSASSFNFGSAPSFGQSTSTFGSSPFGSTSSLFSAQNSSFGAQTPTPTFGSPGFGQSAPGGQTVGSRVAPYSATPETDATGTQPAGKLESISAMPIYKDKSHEELRWEDYQRGDKGGPNPAGQPGGLSFPLSTQANPFGQTGVFGQTSAFGQTAANPFSSTTPSNPFAPKTPTFGSSGFGSSSSIFSSPFSSASSSPFGASSSTPSLFGASSVPAFGSSTSSSIFGGGTAPAFGSSPSIFGSSMGSASSFGSGLNFGNTQSSGLFSSTPSIGQTPSPFGQSTGFQQSMPSFGSNLFNAPNTGFGGSLFNNSTPSLSNPGGFGQTSLSLSTPFQQSTPAQTSSTFSFGNFGQPQTASSGGFGGFPSAFNQGTYGQSAAIQSNIVIQPTSITNPFGTLPVMPQMSIGRAGSSAPSVQYGISSMPVSEKPAPVRISSLVAPRHISQRRIRLPARRYHPKSDSERVPFFSDDEASPTTPKADALFVPRENPRSLIIRPIDQSSRIGSDKQSVLKISGGSARDNGNISEAPTAPFLDDSRGGGHYEVPTENGHAEEQTPPKSPRQPNGVAVDGYAIDGYAVDRYAIDRDKESHSSISGRRASEAAISFEHGAGIESLMPKLSRGDYYTEPRVAELAAKERAEPGYCRRVKDFVVGRKGYGSIKFLGETDVRRLDLESIVQFNNREVIVYRDEGKKPPVGQGLNKAAEVTLLNIKCVNKKTGQLHTEGPKVEAYRGMLIKKAEEQGAEFVSFDPLKGEWRFRVKHFSRYEFDGGDDDGNNGSSFC</sequence>
<evidence type="ECO:0000256" key="7">
    <source>
        <dbReference type="ARBA" id="ARBA00023132"/>
    </source>
</evidence>
<accession>A0AAP0BVZ6</accession>
<feature type="compositionally biased region" description="Polar residues" evidence="11">
    <location>
        <begin position="318"/>
        <end position="330"/>
    </location>
</feature>
<keyword evidence="14" id="KW-1185">Reference proteome</keyword>
<feature type="region of interest" description="Disordered" evidence="11">
    <location>
        <begin position="546"/>
        <end position="565"/>
    </location>
</feature>